<keyword evidence="3" id="KW-1185">Reference proteome</keyword>
<evidence type="ECO:0000313" key="3">
    <source>
        <dbReference type="Proteomes" id="UP000289738"/>
    </source>
</evidence>
<gene>
    <name evidence="2" type="ORF">Ahy_A01g002832</name>
</gene>
<name>A0A445ERH6_ARAHY</name>
<dbReference type="Pfam" id="PF03101">
    <property type="entry name" value="FAR1"/>
    <property type="match status" value="1"/>
</dbReference>
<evidence type="ECO:0000313" key="2">
    <source>
        <dbReference type="EMBL" id="RYR78094.1"/>
    </source>
</evidence>
<sequence length="274" mass="31478">MERRYPLLPIFLEGYLPILRVLLNYRIVVIWHRVARDEDISGGVCIAEEAEMYDGADHGVGLVEGEGFEGIESDDYELHEDETGHDHHAEADVDSADVVELEDNLDNIGGMSDNFADDDLYAIDCGKSINSIDFLNLSEEEVFRFNFADFYQQYAKHHGFGVRRSRSEKCGEEFVCHRQGYRSRRFYSIPNQQKRPKDETQCGCPARMHVCIDDESEHWHVAYFSDAHNPNVLELRFSSTLLGHQRMSEADIEQMNDMRNGGLASCKSMILWRA</sequence>
<organism evidence="2 3">
    <name type="scientific">Arachis hypogaea</name>
    <name type="common">Peanut</name>
    <dbReference type="NCBI Taxonomy" id="3818"/>
    <lineage>
        <taxon>Eukaryota</taxon>
        <taxon>Viridiplantae</taxon>
        <taxon>Streptophyta</taxon>
        <taxon>Embryophyta</taxon>
        <taxon>Tracheophyta</taxon>
        <taxon>Spermatophyta</taxon>
        <taxon>Magnoliopsida</taxon>
        <taxon>eudicotyledons</taxon>
        <taxon>Gunneridae</taxon>
        <taxon>Pentapetalae</taxon>
        <taxon>rosids</taxon>
        <taxon>fabids</taxon>
        <taxon>Fabales</taxon>
        <taxon>Fabaceae</taxon>
        <taxon>Papilionoideae</taxon>
        <taxon>50 kb inversion clade</taxon>
        <taxon>dalbergioids sensu lato</taxon>
        <taxon>Dalbergieae</taxon>
        <taxon>Pterocarpus clade</taxon>
        <taxon>Arachis</taxon>
    </lineage>
</organism>
<proteinExistence type="predicted"/>
<feature type="domain" description="FAR1" evidence="1">
    <location>
        <begin position="149"/>
        <end position="232"/>
    </location>
</feature>
<dbReference type="Proteomes" id="UP000289738">
    <property type="component" value="Chromosome A01"/>
</dbReference>
<comment type="caution">
    <text evidence="2">The sequence shown here is derived from an EMBL/GenBank/DDBJ whole genome shotgun (WGS) entry which is preliminary data.</text>
</comment>
<dbReference type="EMBL" id="SDMP01000001">
    <property type="protein sequence ID" value="RYR78094.1"/>
    <property type="molecule type" value="Genomic_DNA"/>
</dbReference>
<dbReference type="AlphaFoldDB" id="A0A445ERH6"/>
<accession>A0A445ERH6</accession>
<dbReference type="PANTHER" id="PTHR46328">
    <property type="entry name" value="FAR-RED IMPAIRED RESPONSIVE (FAR1) FAMILY PROTEIN-RELATED"/>
    <property type="match status" value="1"/>
</dbReference>
<reference evidence="2 3" key="1">
    <citation type="submission" date="2019-01" db="EMBL/GenBank/DDBJ databases">
        <title>Sequencing of cultivated peanut Arachis hypogaea provides insights into genome evolution and oil improvement.</title>
        <authorList>
            <person name="Chen X."/>
        </authorList>
    </citation>
    <scope>NUCLEOTIDE SEQUENCE [LARGE SCALE GENOMIC DNA]</scope>
    <source>
        <strain evidence="3">cv. Fuhuasheng</strain>
        <tissue evidence="2">Leaves</tissue>
    </source>
</reference>
<protein>
    <recommendedName>
        <fullName evidence="1">FAR1 domain-containing protein</fullName>
    </recommendedName>
</protein>
<dbReference type="PANTHER" id="PTHR46328:SF26">
    <property type="entry name" value="FAR1 DNA-BINDING DOMAIN PROTEIN"/>
    <property type="match status" value="1"/>
</dbReference>
<evidence type="ECO:0000259" key="1">
    <source>
        <dbReference type="Pfam" id="PF03101"/>
    </source>
</evidence>
<dbReference type="InterPro" id="IPR004330">
    <property type="entry name" value="FAR1_DNA_bnd_dom"/>
</dbReference>